<sequence>MPTPSHPTLPAAQPTPRRLQLGNGQHLQLWLPAGSQLLCQAPLLRITEGTYWQLDRLVSRQTRLEDGECLVLEREGWVGILAPRGGELLCLAAPHLPWHAPWSRLLRRLGDWRNVLLASRVR</sequence>
<evidence type="ECO:0008006" key="3">
    <source>
        <dbReference type="Google" id="ProtNLM"/>
    </source>
</evidence>
<gene>
    <name evidence="1" type="ORF">HFRIS_018601</name>
</gene>
<evidence type="ECO:0000313" key="1">
    <source>
        <dbReference type="EMBL" id="EOA03207.1"/>
    </source>
</evidence>
<evidence type="ECO:0000313" key="2">
    <source>
        <dbReference type="Proteomes" id="UP000006772"/>
    </source>
</evidence>
<dbReference type="Proteomes" id="UP000006772">
    <property type="component" value="Unassembled WGS sequence"/>
</dbReference>
<accession>A0AAI9IBS3</accession>
<proteinExistence type="predicted"/>
<dbReference type="EMBL" id="AEEC02000031">
    <property type="protein sequence ID" value="EOA03207.1"/>
    <property type="molecule type" value="Genomic_DNA"/>
</dbReference>
<name>A0AAI9IBS3_9BURK</name>
<dbReference type="AlphaFoldDB" id="A0AAI9IBS3"/>
<comment type="caution">
    <text evidence="1">The sequence shown here is derived from an EMBL/GenBank/DDBJ whole genome shotgun (WGS) entry which is preliminary data.</text>
</comment>
<organism evidence="1 2">
    <name type="scientific">Herbaspirillum frisingense GSF30</name>
    <dbReference type="NCBI Taxonomy" id="864073"/>
    <lineage>
        <taxon>Bacteria</taxon>
        <taxon>Pseudomonadati</taxon>
        <taxon>Pseudomonadota</taxon>
        <taxon>Betaproteobacteria</taxon>
        <taxon>Burkholderiales</taxon>
        <taxon>Oxalobacteraceae</taxon>
        <taxon>Herbaspirillum</taxon>
    </lineage>
</organism>
<reference evidence="1 2" key="1">
    <citation type="journal article" date="2013" name="Front. Microbiol.">
        <title>The genome of the endophytic bacterium H. frisingense GSF30(T) identifies diverse strategies in the Herbaspirillum genus to interact with plants.</title>
        <authorList>
            <person name="Straub D."/>
            <person name="Rothballer M."/>
            <person name="Hartmann A."/>
            <person name="Ludewig U."/>
        </authorList>
    </citation>
    <scope>NUCLEOTIDE SEQUENCE [LARGE SCALE GENOMIC DNA]</scope>
    <source>
        <strain evidence="1 2">GSF30</strain>
    </source>
</reference>
<protein>
    <recommendedName>
        <fullName evidence="3">DUF2917 domain-containing protein</fullName>
    </recommendedName>
</protein>
<dbReference type="RefSeq" id="WP_006712905.1">
    <property type="nucleotide sequence ID" value="NZ_AEEC02000031.1"/>
</dbReference>